<evidence type="ECO:0000256" key="1">
    <source>
        <dbReference type="ARBA" id="ARBA00006484"/>
    </source>
</evidence>
<dbReference type="PANTHER" id="PTHR42879:SF2">
    <property type="entry name" value="3-OXOACYL-[ACYL-CARRIER-PROTEIN] REDUCTASE FABG"/>
    <property type="match status" value="1"/>
</dbReference>
<protein>
    <submittedName>
        <fullName evidence="2">SDR family oxidoreductase</fullName>
    </submittedName>
</protein>
<name>A0ABW8I6G4_9BACI</name>
<sequence>MKRYALVIGASGGIGEEISKKLAREGWNLYLQYYKGKEKIERLQKELELIGSEVIIIQADLTLTAGAAFLTSQLFAVDSVIFAGGTAHYSLFQEIAEEEIDKLWHLHVKSPMIIVQKVLPKLRKAVFPSIVLVSSVWGQTGAACEVAYSTVKGAQLAFVKALAKELAPSNIRINAIAPGAVDTPMMAQFSTEEKMDIEADIPMGRLGSAAEIAEAVYFICSPASSYITGQVLAVNGGWYT</sequence>
<dbReference type="PRINTS" id="PR00081">
    <property type="entry name" value="GDHRDH"/>
</dbReference>
<dbReference type="InterPro" id="IPR036291">
    <property type="entry name" value="NAD(P)-bd_dom_sf"/>
</dbReference>
<dbReference type="PANTHER" id="PTHR42879">
    <property type="entry name" value="3-OXOACYL-(ACYL-CARRIER-PROTEIN) REDUCTASE"/>
    <property type="match status" value="1"/>
</dbReference>
<evidence type="ECO:0000313" key="3">
    <source>
        <dbReference type="Proteomes" id="UP001619911"/>
    </source>
</evidence>
<proteinExistence type="inferred from homology"/>
<dbReference type="Proteomes" id="UP001619911">
    <property type="component" value="Unassembled WGS sequence"/>
</dbReference>
<dbReference type="RefSeq" id="WP_404315221.1">
    <property type="nucleotide sequence ID" value="NZ_JAUIYO010000002.1"/>
</dbReference>
<accession>A0ABW8I6G4</accession>
<dbReference type="InterPro" id="IPR050259">
    <property type="entry name" value="SDR"/>
</dbReference>
<comment type="caution">
    <text evidence="2">The sequence shown here is derived from an EMBL/GenBank/DDBJ whole genome shotgun (WGS) entry which is preliminary data.</text>
</comment>
<organism evidence="2 3">
    <name type="scientific">Bacillus lumedeiriae</name>
    <dbReference type="NCBI Taxonomy" id="3058829"/>
    <lineage>
        <taxon>Bacteria</taxon>
        <taxon>Bacillati</taxon>
        <taxon>Bacillota</taxon>
        <taxon>Bacilli</taxon>
        <taxon>Bacillales</taxon>
        <taxon>Bacillaceae</taxon>
        <taxon>Bacillus</taxon>
    </lineage>
</organism>
<evidence type="ECO:0000313" key="2">
    <source>
        <dbReference type="EMBL" id="MFK2825056.1"/>
    </source>
</evidence>
<reference evidence="2 3" key="1">
    <citation type="submission" date="2023-07" db="EMBL/GenBank/DDBJ databases">
        <title>Bacillus lucianemedeirus sp. nov, a new species isolated from an immunobiological production facility.</title>
        <authorList>
            <person name="Costa L.V."/>
            <person name="Miranda R.V.S.L."/>
            <person name="Brandao M.L.L."/>
            <person name="Reis C.M.F."/>
            <person name="Frazao A.M."/>
            <person name="Cruz F.V."/>
            <person name="Baio P.V.P."/>
            <person name="Veras J.F.C."/>
            <person name="Ramos J.N."/>
            <person name="Vieira V."/>
        </authorList>
    </citation>
    <scope>NUCLEOTIDE SEQUENCE [LARGE SCALE GENOMIC DNA]</scope>
    <source>
        <strain evidence="2 3">B190/17</strain>
    </source>
</reference>
<dbReference type="CDD" id="cd05233">
    <property type="entry name" value="SDR_c"/>
    <property type="match status" value="1"/>
</dbReference>
<dbReference type="Pfam" id="PF13561">
    <property type="entry name" value="adh_short_C2"/>
    <property type="match status" value="1"/>
</dbReference>
<dbReference type="InterPro" id="IPR002347">
    <property type="entry name" value="SDR_fam"/>
</dbReference>
<dbReference type="SUPFAM" id="SSF51735">
    <property type="entry name" value="NAD(P)-binding Rossmann-fold domains"/>
    <property type="match status" value="1"/>
</dbReference>
<comment type="similarity">
    <text evidence="1">Belongs to the short-chain dehydrogenases/reductases (SDR) family.</text>
</comment>
<gene>
    <name evidence="2" type="ORF">QYG89_05060</name>
</gene>
<dbReference type="EMBL" id="JAUIYO010000002">
    <property type="protein sequence ID" value="MFK2825056.1"/>
    <property type="molecule type" value="Genomic_DNA"/>
</dbReference>
<dbReference type="NCBIfam" id="NF047420">
    <property type="entry name" value="EF_P_mod_YmfI"/>
    <property type="match status" value="1"/>
</dbReference>
<keyword evidence="3" id="KW-1185">Reference proteome</keyword>
<dbReference type="Gene3D" id="3.40.50.720">
    <property type="entry name" value="NAD(P)-binding Rossmann-like Domain"/>
    <property type="match status" value="1"/>
</dbReference>